<evidence type="ECO:0000313" key="1">
    <source>
        <dbReference type="EMBL" id="MPM97342.1"/>
    </source>
</evidence>
<comment type="caution">
    <text evidence="1">The sequence shown here is derived from an EMBL/GenBank/DDBJ whole genome shotgun (WGS) entry which is preliminary data.</text>
</comment>
<protein>
    <submittedName>
        <fullName evidence="1">Uncharacterized protein</fullName>
    </submittedName>
</protein>
<proteinExistence type="predicted"/>
<accession>A0A645E9N3</accession>
<organism evidence="1">
    <name type="scientific">bioreactor metagenome</name>
    <dbReference type="NCBI Taxonomy" id="1076179"/>
    <lineage>
        <taxon>unclassified sequences</taxon>
        <taxon>metagenomes</taxon>
        <taxon>ecological metagenomes</taxon>
    </lineage>
</organism>
<dbReference type="EMBL" id="VSSQ01043629">
    <property type="protein sequence ID" value="MPM97342.1"/>
    <property type="molecule type" value="Genomic_DNA"/>
</dbReference>
<gene>
    <name evidence="1" type="ORF">SDC9_144515</name>
</gene>
<dbReference type="AlphaFoldDB" id="A0A645E9N3"/>
<reference evidence="1" key="1">
    <citation type="submission" date="2019-08" db="EMBL/GenBank/DDBJ databases">
        <authorList>
            <person name="Kucharzyk K."/>
            <person name="Murdoch R.W."/>
            <person name="Higgins S."/>
            <person name="Loffler F."/>
        </authorList>
    </citation>
    <scope>NUCLEOTIDE SEQUENCE</scope>
</reference>
<name>A0A645E9N3_9ZZZZ</name>
<sequence length="51" mass="5767">MAEDINLNIIGYISIGSIRVNTNVFLSLTMSNNSFFNTVKKLFITMTSYKT</sequence>